<sequence length="361" mass="41944">MNTTEPITDALQTKCASCGGIMQYSPADGNLKCLYCSHVGELDLTPVRIAENDFFYWKDRANENNEEQTEEVSEIKCRQCGATTTLPPNVSGAKCAFCNTPLIMQEVHIKRFWQPEYLLPFKITEKESSTNFKKWLNKKWYLPNKLKKGSVHTDNFKGVYLPFWTYDSHNNTDYRGERGEDRQQSYTNNKGEKVERTVTDWYPARGNVTIFFDDIIIPAAQSLPPNIMNQLTNWDMMNCVAYRKEFLAGFITEIYQRDFRESFNYAKKKMDDIIRENVRSDIGGDHQRIHSIQTRYDDLKFKHLLLPVWISSFKYNNKVYQFVVNGRTGQVVGQYPKSKAKIAMTIIAIAAIIMILYLMVK</sequence>
<dbReference type="AlphaFoldDB" id="A0A645A3T5"/>
<dbReference type="PANTHER" id="PTHR37826:SF3">
    <property type="entry name" value="J DOMAIN-CONTAINING PROTEIN"/>
    <property type="match status" value="1"/>
</dbReference>
<keyword evidence="1" id="KW-0812">Transmembrane</keyword>
<comment type="caution">
    <text evidence="2">The sequence shown here is derived from an EMBL/GenBank/DDBJ whole genome shotgun (WGS) entry which is preliminary data.</text>
</comment>
<name>A0A645A3T5_9ZZZZ</name>
<keyword evidence="1" id="KW-0472">Membrane</keyword>
<evidence type="ECO:0000256" key="1">
    <source>
        <dbReference type="SAM" id="Phobius"/>
    </source>
</evidence>
<dbReference type="EMBL" id="VSSQ01011845">
    <property type="protein sequence ID" value="MPM47849.1"/>
    <property type="molecule type" value="Genomic_DNA"/>
</dbReference>
<organism evidence="2">
    <name type="scientific">bioreactor metagenome</name>
    <dbReference type="NCBI Taxonomy" id="1076179"/>
    <lineage>
        <taxon>unclassified sequences</taxon>
        <taxon>metagenomes</taxon>
        <taxon>ecological metagenomes</taxon>
    </lineage>
</organism>
<reference evidence="2" key="1">
    <citation type="submission" date="2019-08" db="EMBL/GenBank/DDBJ databases">
        <authorList>
            <person name="Kucharzyk K."/>
            <person name="Murdoch R.W."/>
            <person name="Higgins S."/>
            <person name="Loffler F."/>
        </authorList>
    </citation>
    <scope>NUCLEOTIDE SEQUENCE</scope>
</reference>
<feature type="transmembrane region" description="Helical" evidence="1">
    <location>
        <begin position="342"/>
        <end position="360"/>
    </location>
</feature>
<evidence type="ECO:0000313" key="2">
    <source>
        <dbReference type="EMBL" id="MPM47849.1"/>
    </source>
</evidence>
<evidence type="ECO:0008006" key="3">
    <source>
        <dbReference type="Google" id="ProtNLM"/>
    </source>
</evidence>
<protein>
    <recommendedName>
        <fullName evidence="3">Primosomal protein N' (Replication factor Y)-superfamily II helicase</fullName>
    </recommendedName>
</protein>
<dbReference type="PANTHER" id="PTHR37826">
    <property type="entry name" value="FLOTILLIN BAND_7_5 DOMAIN PROTEIN"/>
    <property type="match status" value="1"/>
</dbReference>
<proteinExistence type="predicted"/>
<gene>
    <name evidence="2" type="ORF">SDC9_94570</name>
</gene>
<accession>A0A645A3T5</accession>
<keyword evidence="1" id="KW-1133">Transmembrane helix</keyword>